<dbReference type="Gene3D" id="3.90.1720.10">
    <property type="entry name" value="endopeptidase domain like (from Nostoc punctiforme)"/>
    <property type="match status" value="1"/>
</dbReference>
<feature type="signal peptide" evidence="1">
    <location>
        <begin position="1"/>
        <end position="30"/>
    </location>
</feature>
<dbReference type="Proteomes" id="UP000195080">
    <property type="component" value="Chromosome"/>
</dbReference>
<keyword evidence="4" id="KW-1185">Reference proteome</keyword>
<reference evidence="4" key="1">
    <citation type="submission" date="2017-05" db="EMBL/GenBank/DDBJ databases">
        <title>The Genome Sequence of EEnterococcus faecalis 9F2_4866.</title>
        <authorList>
            <consortium name="The Broad Institute Genomics Platform"/>
            <consortium name="The Broad Institute Genomic Center for Infectious Diseases"/>
            <person name="Earl A."/>
            <person name="Manson A."/>
            <person name="Schwartman J."/>
            <person name="Gilmore M."/>
            <person name="Abouelleil A."/>
            <person name="Cao P."/>
            <person name="Chapman S."/>
            <person name="Cusick C."/>
            <person name="Shea T."/>
            <person name="Young S."/>
            <person name="Neafsey D."/>
            <person name="Nusbaum C."/>
            <person name="Birren B."/>
        </authorList>
    </citation>
    <scope>NUCLEOTIDE SEQUENCE [LARGE SCALE GENOMIC DNA]</scope>
    <source>
        <strain evidence="4">12C11_DIV0727</strain>
    </source>
</reference>
<name>A0ABZ2T289_9ENTE</name>
<organism evidence="3 4">
    <name type="scientific">Candidatus Enterococcus lemimoniae</name>
    <dbReference type="NCBI Taxonomy" id="1834167"/>
    <lineage>
        <taxon>Bacteria</taxon>
        <taxon>Bacillati</taxon>
        <taxon>Bacillota</taxon>
        <taxon>Bacilli</taxon>
        <taxon>Lactobacillales</taxon>
        <taxon>Enterococcaceae</taxon>
        <taxon>Enterococcus</taxon>
    </lineage>
</organism>
<evidence type="ECO:0000313" key="3">
    <source>
        <dbReference type="EMBL" id="WYJ84973.1"/>
    </source>
</evidence>
<proteinExistence type="predicted"/>
<dbReference type="PROSITE" id="PS50911">
    <property type="entry name" value="CHAP"/>
    <property type="match status" value="1"/>
</dbReference>
<protein>
    <recommendedName>
        <fullName evidence="2">Peptidase C51 domain-containing protein</fullName>
    </recommendedName>
</protein>
<sequence>MKKKKKILLVILVMMLLNIGSVWQPKAVSAADTIIGDDYPAKWKKYPVNSEIPDSFGMYVRQCTPFVANRLSVANKFNIPRPPGNWNANVWGANARSLGYKVDMNPKRGSVAYWSAKFHVAWVAAVDGNRVLIEEYNYDYNGNYNSRWINKNAVDGYTF</sequence>
<evidence type="ECO:0000259" key="2">
    <source>
        <dbReference type="PROSITE" id="PS50911"/>
    </source>
</evidence>
<feature type="domain" description="Peptidase C51" evidence="2">
    <location>
        <begin position="38"/>
        <end position="159"/>
    </location>
</feature>
<evidence type="ECO:0000313" key="4">
    <source>
        <dbReference type="Proteomes" id="UP000195080"/>
    </source>
</evidence>
<keyword evidence="1" id="KW-0732">Signal</keyword>
<feature type="chain" id="PRO_5046882369" description="Peptidase C51 domain-containing protein" evidence="1">
    <location>
        <begin position="31"/>
        <end position="159"/>
    </location>
</feature>
<gene>
    <name evidence="3" type="ORF">A5866_000031</name>
</gene>
<dbReference type="EMBL" id="CP147248">
    <property type="protein sequence ID" value="WYJ84973.1"/>
    <property type="molecule type" value="Genomic_DNA"/>
</dbReference>
<dbReference type="InterPro" id="IPR038765">
    <property type="entry name" value="Papain-like_cys_pep_sf"/>
</dbReference>
<dbReference type="Pfam" id="PF05257">
    <property type="entry name" value="CHAP"/>
    <property type="match status" value="1"/>
</dbReference>
<evidence type="ECO:0000256" key="1">
    <source>
        <dbReference type="SAM" id="SignalP"/>
    </source>
</evidence>
<dbReference type="SUPFAM" id="SSF54001">
    <property type="entry name" value="Cysteine proteinases"/>
    <property type="match status" value="1"/>
</dbReference>
<dbReference type="InterPro" id="IPR007921">
    <property type="entry name" value="CHAP_dom"/>
</dbReference>
<accession>A0ABZ2T289</accession>